<name>A0A9Q1IM29_SYNKA</name>
<reference evidence="2" key="1">
    <citation type="journal article" date="2023" name="Science">
        <title>Genome structures resolve the early diversification of teleost fishes.</title>
        <authorList>
            <person name="Parey E."/>
            <person name="Louis A."/>
            <person name="Montfort J."/>
            <person name="Bouchez O."/>
            <person name="Roques C."/>
            <person name="Iampietro C."/>
            <person name="Lluch J."/>
            <person name="Castinel A."/>
            <person name="Donnadieu C."/>
            <person name="Desvignes T."/>
            <person name="Floi Bucao C."/>
            <person name="Jouanno E."/>
            <person name="Wen M."/>
            <person name="Mejri S."/>
            <person name="Dirks R."/>
            <person name="Jansen H."/>
            <person name="Henkel C."/>
            <person name="Chen W.J."/>
            <person name="Zahm M."/>
            <person name="Cabau C."/>
            <person name="Klopp C."/>
            <person name="Thompson A.W."/>
            <person name="Robinson-Rechavi M."/>
            <person name="Braasch I."/>
            <person name="Lecointre G."/>
            <person name="Bobe J."/>
            <person name="Postlethwait J.H."/>
            <person name="Berthelot C."/>
            <person name="Roest Crollius H."/>
            <person name="Guiguen Y."/>
        </authorList>
    </citation>
    <scope>NUCLEOTIDE SEQUENCE</scope>
    <source>
        <strain evidence="2">WJC10195</strain>
    </source>
</reference>
<protein>
    <submittedName>
        <fullName evidence="2">Uncharacterized protein</fullName>
    </submittedName>
</protein>
<dbReference type="AlphaFoldDB" id="A0A9Q1IM29"/>
<dbReference type="EMBL" id="JAINUF010000012">
    <property type="protein sequence ID" value="KAJ8344894.1"/>
    <property type="molecule type" value="Genomic_DNA"/>
</dbReference>
<evidence type="ECO:0000313" key="3">
    <source>
        <dbReference type="Proteomes" id="UP001152622"/>
    </source>
</evidence>
<keyword evidence="3" id="KW-1185">Reference proteome</keyword>
<gene>
    <name evidence="2" type="ORF">SKAU_G00290870</name>
</gene>
<dbReference type="Proteomes" id="UP001152622">
    <property type="component" value="Chromosome 12"/>
</dbReference>
<feature type="region of interest" description="Disordered" evidence="1">
    <location>
        <begin position="92"/>
        <end position="137"/>
    </location>
</feature>
<evidence type="ECO:0000256" key="1">
    <source>
        <dbReference type="SAM" id="MobiDB-lite"/>
    </source>
</evidence>
<sequence length="172" mass="18638">MSDRDMDTEKTAPPPPLLKKTTTNCFLDSRSIRTLQCNLSDSCYLQHQGRMKISKSIFKLHSPACSLNTPSPGTFGRTSALVADIGQIGVHREEDSGRLVPPLSAHGDPRENNAGFRPHRSGAGSEPQPAVLDDSVTQSNSFCGRKFTSVTGSLGFSFPALGERQTRSFSLE</sequence>
<accession>A0A9Q1IM29</accession>
<evidence type="ECO:0000313" key="2">
    <source>
        <dbReference type="EMBL" id="KAJ8344894.1"/>
    </source>
</evidence>
<proteinExistence type="predicted"/>
<comment type="caution">
    <text evidence="2">The sequence shown here is derived from an EMBL/GenBank/DDBJ whole genome shotgun (WGS) entry which is preliminary data.</text>
</comment>
<organism evidence="2 3">
    <name type="scientific">Synaphobranchus kaupii</name>
    <name type="common">Kaup's arrowtooth eel</name>
    <dbReference type="NCBI Taxonomy" id="118154"/>
    <lineage>
        <taxon>Eukaryota</taxon>
        <taxon>Metazoa</taxon>
        <taxon>Chordata</taxon>
        <taxon>Craniata</taxon>
        <taxon>Vertebrata</taxon>
        <taxon>Euteleostomi</taxon>
        <taxon>Actinopterygii</taxon>
        <taxon>Neopterygii</taxon>
        <taxon>Teleostei</taxon>
        <taxon>Anguilliformes</taxon>
        <taxon>Synaphobranchidae</taxon>
        <taxon>Synaphobranchus</taxon>
    </lineage>
</organism>